<gene>
    <name evidence="2" type="ORF">scyTo_0022280</name>
</gene>
<keyword evidence="3" id="KW-1185">Reference proteome</keyword>
<feature type="chain" id="PRO_5019573430" evidence="1">
    <location>
        <begin position="28"/>
        <end position="66"/>
    </location>
</feature>
<feature type="signal peptide" evidence="1">
    <location>
        <begin position="1"/>
        <end position="27"/>
    </location>
</feature>
<comment type="caution">
    <text evidence="2">The sequence shown here is derived from an EMBL/GenBank/DDBJ whole genome shotgun (WGS) entry which is preliminary data.</text>
</comment>
<dbReference type="AlphaFoldDB" id="A0A401Q9R5"/>
<accession>A0A401Q9R5</accession>
<organism evidence="2 3">
    <name type="scientific">Scyliorhinus torazame</name>
    <name type="common">Cloudy catshark</name>
    <name type="synonym">Catulus torazame</name>
    <dbReference type="NCBI Taxonomy" id="75743"/>
    <lineage>
        <taxon>Eukaryota</taxon>
        <taxon>Metazoa</taxon>
        <taxon>Chordata</taxon>
        <taxon>Craniata</taxon>
        <taxon>Vertebrata</taxon>
        <taxon>Chondrichthyes</taxon>
        <taxon>Elasmobranchii</taxon>
        <taxon>Galeomorphii</taxon>
        <taxon>Galeoidea</taxon>
        <taxon>Carcharhiniformes</taxon>
        <taxon>Scyliorhinidae</taxon>
        <taxon>Scyliorhinus</taxon>
    </lineage>
</organism>
<dbReference type="EMBL" id="BFAA01021928">
    <property type="protein sequence ID" value="GCB82110.1"/>
    <property type="molecule type" value="Genomic_DNA"/>
</dbReference>
<evidence type="ECO:0000313" key="2">
    <source>
        <dbReference type="EMBL" id="GCB82110.1"/>
    </source>
</evidence>
<protein>
    <submittedName>
        <fullName evidence="2">Uncharacterized protein</fullName>
    </submittedName>
</protein>
<evidence type="ECO:0000313" key="3">
    <source>
        <dbReference type="Proteomes" id="UP000288216"/>
    </source>
</evidence>
<keyword evidence="1" id="KW-0732">Signal</keyword>
<proteinExistence type="predicted"/>
<reference evidence="2 3" key="1">
    <citation type="journal article" date="2018" name="Nat. Ecol. Evol.">
        <title>Shark genomes provide insights into elasmobranch evolution and the origin of vertebrates.</title>
        <authorList>
            <person name="Hara Y"/>
            <person name="Yamaguchi K"/>
            <person name="Onimaru K"/>
            <person name="Kadota M"/>
            <person name="Koyanagi M"/>
            <person name="Keeley SD"/>
            <person name="Tatsumi K"/>
            <person name="Tanaka K"/>
            <person name="Motone F"/>
            <person name="Kageyama Y"/>
            <person name="Nozu R"/>
            <person name="Adachi N"/>
            <person name="Nishimura O"/>
            <person name="Nakagawa R"/>
            <person name="Tanegashima C"/>
            <person name="Kiyatake I"/>
            <person name="Matsumoto R"/>
            <person name="Murakumo K"/>
            <person name="Nishida K"/>
            <person name="Terakita A"/>
            <person name="Kuratani S"/>
            <person name="Sato K"/>
            <person name="Hyodo S Kuraku.S."/>
        </authorList>
    </citation>
    <scope>NUCLEOTIDE SEQUENCE [LARGE SCALE GENOMIC DNA]</scope>
</reference>
<sequence>MGISVNPILAGMVAHVVMVLDSMSASASRVTKAPTVKLISQSYAIWTMEDASTIAGSSDTVSSAPV</sequence>
<feature type="non-terminal residue" evidence="2">
    <location>
        <position position="1"/>
    </location>
</feature>
<evidence type="ECO:0000256" key="1">
    <source>
        <dbReference type="SAM" id="SignalP"/>
    </source>
</evidence>
<name>A0A401Q9R5_SCYTO</name>
<dbReference type="Proteomes" id="UP000288216">
    <property type="component" value="Unassembled WGS sequence"/>
</dbReference>